<accession>A0AA38PMX0</accession>
<dbReference type="SUPFAM" id="SSF51905">
    <property type="entry name" value="FAD/NAD(P)-binding domain"/>
    <property type="match status" value="1"/>
</dbReference>
<evidence type="ECO:0000256" key="3">
    <source>
        <dbReference type="ARBA" id="ARBA00022827"/>
    </source>
</evidence>
<dbReference type="InterPro" id="IPR002938">
    <property type="entry name" value="FAD-bd"/>
</dbReference>
<feature type="domain" description="FAD-binding" evidence="5">
    <location>
        <begin position="317"/>
        <end position="371"/>
    </location>
</feature>
<dbReference type="GO" id="GO:0071949">
    <property type="term" value="F:FAD binding"/>
    <property type="evidence" value="ECO:0007669"/>
    <property type="project" value="InterPro"/>
</dbReference>
<dbReference type="PANTHER" id="PTHR43004:SF19">
    <property type="entry name" value="BINDING MONOOXYGENASE, PUTATIVE (JCVI)-RELATED"/>
    <property type="match status" value="1"/>
</dbReference>
<organism evidence="6 7">
    <name type="scientific">Lentinula raphanica</name>
    <dbReference type="NCBI Taxonomy" id="153919"/>
    <lineage>
        <taxon>Eukaryota</taxon>
        <taxon>Fungi</taxon>
        <taxon>Dikarya</taxon>
        <taxon>Basidiomycota</taxon>
        <taxon>Agaricomycotina</taxon>
        <taxon>Agaricomycetes</taxon>
        <taxon>Agaricomycetidae</taxon>
        <taxon>Agaricales</taxon>
        <taxon>Marasmiineae</taxon>
        <taxon>Omphalotaceae</taxon>
        <taxon>Lentinula</taxon>
    </lineage>
</organism>
<comment type="cofactor">
    <cofactor evidence="1">
        <name>FAD</name>
        <dbReference type="ChEBI" id="CHEBI:57692"/>
    </cofactor>
</comment>
<evidence type="ECO:0000256" key="4">
    <source>
        <dbReference type="ARBA" id="ARBA00023002"/>
    </source>
</evidence>
<dbReference type="Proteomes" id="UP001163846">
    <property type="component" value="Unassembled WGS sequence"/>
</dbReference>
<evidence type="ECO:0000313" key="7">
    <source>
        <dbReference type="Proteomes" id="UP001163846"/>
    </source>
</evidence>
<dbReference type="Pfam" id="PF01494">
    <property type="entry name" value="FAD_binding_3"/>
    <property type="match status" value="2"/>
</dbReference>
<keyword evidence="2" id="KW-0285">Flavoprotein</keyword>
<comment type="caution">
    <text evidence="6">The sequence shown here is derived from an EMBL/GenBank/DDBJ whole genome shotgun (WGS) entry which is preliminary data.</text>
</comment>
<reference evidence="6" key="1">
    <citation type="submission" date="2022-08" db="EMBL/GenBank/DDBJ databases">
        <authorList>
            <consortium name="DOE Joint Genome Institute"/>
            <person name="Min B."/>
            <person name="Riley R."/>
            <person name="Sierra-Patev S."/>
            <person name="Naranjo-Ortiz M."/>
            <person name="Looney B."/>
            <person name="Konkel Z."/>
            <person name="Slot J.C."/>
            <person name="Sakamoto Y."/>
            <person name="Steenwyk J.L."/>
            <person name="Rokas A."/>
            <person name="Carro J."/>
            <person name="Camarero S."/>
            <person name="Ferreira P."/>
            <person name="Molpeceres G."/>
            <person name="Ruiz-Duenas F.J."/>
            <person name="Serrano A."/>
            <person name="Henrissat B."/>
            <person name="Drula E."/>
            <person name="Hughes K.W."/>
            <person name="Mata J.L."/>
            <person name="Ishikawa N.K."/>
            <person name="Vargas-Isla R."/>
            <person name="Ushijima S."/>
            <person name="Smith C.A."/>
            <person name="Ahrendt S."/>
            <person name="Andreopoulos W."/>
            <person name="He G."/>
            <person name="Labutti K."/>
            <person name="Lipzen A."/>
            <person name="Ng V."/>
            <person name="Sandor L."/>
            <person name="Barry K."/>
            <person name="Martinez A.T."/>
            <person name="Xiao Y."/>
            <person name="Gibbons J.G."/>
            <person name="Terashima K."/>
            <person name="Hibbett D.S."/>
            <person name="Grigoriev I.V."/>
        </authorList>
    </citation>
    <scope>NUCLEOTIDE SEQUENCE</scope>
    <source>
        <strain evidence="6">TFB9207</strain>
    </source>
</reference>
<keyword evidence="3" id="KW-0274">FAD</keyword>
<dbReference type="PRINTS" id="PR00420">
    <property type="entry name" value="RNGMNOXGNASE"/>
</dbReference>
<keyword evidence="7" id="KW-1185">Reference proteome</keyword>
<dbReference type="GO" id="GO:0016709">
    <property type="term" value="F:oxidoreductase activity, acting on paired donors, with incorporation or reduction of molecular oxygen, NAD(P)H as one donor, and incorporation of one atom of oxygen"/>
    <property type="evidence" value="ECO:0007669"/>
    <property type="project" value="UniProtKB-ARBA"/>
</dbReference>
<evidence type="ECO:0000256" key="2">
    <source>
        <dbReference type="ARBA" id="ARBA00022630"/>
    </source>
</evidence>
<proteinExistence type="predicted"/>
<dbReference type="PANTHER" id="PTHR43004">
    <property type="entry name" value="TRK SYSTEM POTASSIUM UPTAKE PROTEIN"/>
    <property type="match status" value="1"/>
</dbReference>
<dbReference type="Gene3D" id="3.50.50.60">
    <property type="entry name" value="FAD/NAD(P)-binding domain"/>
    <property type="match status" value="2"/>
</dbReference>
<feature type="domain" description="FAD-binding" evidence="5">
    <location>
        <begin position="11"/>
        <end position="203"/>
    </location>
</feature>
<dbReference type="AlphaFoldDB" id="A0AA38PMX0"/>
<name>A0AA38PMX0_9AGAR</name>
<protein>
    <submittedName>
        <fullName evidence="6">FAD/NAD(P)-binding domain-containing protein</fullName>
    </submittedName>
</protein>
<evidence type="ECO:0000313" key="6">
    <source>
        <dbReference type="EMBL" id="KAJ3845421.1"/>
    </source>
</evidence>
<sequence>MAQANDMLPTETQILVVGAGPSGLTAAISLICNGIKPADLTIVDCLEKGGNTSRAIAIHAATLEDLDAYDCASRLVDLGIKGSSWTISNRSSTIFQTSFKYNAPYTKFPFVLILEQTATEHVLEERLKELGVQVKRPWRVVGMKDGEGGKGMDVSFESGETMRAKYVIGADGARSAVRQLAGINFTDPDGKSIDDSVDDHVAQMVIADVCLSLPEKQASELATGSGVNITISGGGMFLLIPLGKPAVSELLYNSSEPVYRVGFNIPRALGQPPSTPSLEYIQSNLDMQAPLELCSDPKINPNPVKITKVLWSTRYRTRSALADVFFKRVHGGIVFLVGDAAHIHSPAGGQGMNLGLRDAAGLGPILAEHIRVTEKIHATTTIDGQAEFVADTTALETYAASRRERGLNNIQLTKRLMRIVGFVMKPHLFNWPLWLLSFFSHVRMIKSVLVYRLGGFSNR</sequence>
<keyword evidence="4" id="KW-0560">Oxidoreductase</keyword>
<evidence type="ECO:0000256" key="1">
    <source>
        <dbReference type="ARBA" id="ARBA00001974"/>
    </source>
</evidence>
<evidence type="ECO:0000259" key="5">
    <source>
        <dbReference type="Pfam" id="PF01494"/>
    </source>
</evidence>
<gene>
    <name evidence="6" type="ORF">F5878DRAFT_599508</name>
</gene>
<dbReference type="InterPro" id="IPR050641">
    <property type="entry name" value="RIFMO-like"/>
</dbReference>
<dbReference type="EMBL" id="MU805937">
    <property type="protein sequence ID" value="KAJ3845421.1"/>
    <property type="molecule type" value="Genomic_DNA"/>
</dbReference>
<dbReference type="InterPro" id="IPR036188">
    <property type="entry name" value="FAD/NAD-bd_sf"/>
</dbReference>